<keyword evidence="1" id="KW-1185">Reference proteome</keyword>
<accession>A0A914YBY4</accession>
<evidence type="ECO:0000313" key="1">
    <source>
        <dbReference type="Proteomes" id="UP000887577"/>
    </source>
</evidence>
<dbReference type="AlphaFoldDB" id="A0A914YBY4"/>
<dbReference type="Proteomes" id="UP000887577">
    <property type="component" value="Unplaced"/>
</dbReference>
<evidence type="ECO:0000313" key="2">
    <source>
        <dbReference type="WBParaSite" id="PSU_v2.g14990.t1"/>
    </source>
</evidence>
<organism evidence="1 2">
    <name type="scientific">Panagrolaimus superbus</name>
    <dbReference type="NCBI Taxonomy" id="310955"/>
    <lineage>
        <taxon>Eukaryota</taxon>
        <taxon>Metazoa</taxon>
        <taxon>Ecdysozoa</taxon>
        <taxon>Nematoda</taxon>
        <taxon>Chromadorea</taxon>
        <taxon>Rhabditida</taxon>
        <taxon>Tylenchina</taxon>
        <taxon>Panagrolaimomorpha</taxon>
        <taxon>Panagrolaimoidea</taxon>
        <taxon>Panagrolaimidae</taxon>
        <taxon>Panagrolaimus</taxon>
    </lineage>
</organism>
<proteinExistence type="predicted"/>
<reference evidence="2" key="1">
    <citation type="submission" date="2022-11" db="UniProtKB">
        <authorList>
            <consortium name="WormBaseParasite"/>
        </authorList>
    </citation>
    <scope>IDENTIFICATION</scope>
</reference>
<name>A0A914YBY4_9BILA</name>
<dbReference type="WBParaSite" id="PSU_v2.g14990.t1">
    <property type="protein sequence ID" value="PSU_v2.g14990.t1"/>
    <property type="gene ID" value="PSU_v2.g14990"/>
</dbReference>
<protein>
    <submittedName>
        <fullName evidence="2">Uncharacterized protein</fullName>
    </submittedName>
</protein>
<sequence>MWSSRNNLSISATLLFILILVFRYFPKQLSDLIQTDQESIEEGSFFSLIWQAKEEIDYLNDIIRGKALIAAIIEPKKELNFDRFCQKLRSDYVKVGKKNEWVQNFHWWLFSAHFDSRKNSLFPEKKSVQL</sequence>